<sequence>MEEKKVTWLELFYDLLIVAAIATVTHVLLHVEEGDIPSEYLLKFVLIFIPIWWAWVGQTMFTNRFGQDLFHQRIFLILQMFFALVMISSLSVDFDSYYKPFLLGYIGLRALISIQYFVAQRTETGDRKKAALFFGKYFLIGIFISICSVFFDSWIRYVILYLGIFADISFPLIGRKHLVKVPTNTGHLLERFGLFTIILFGETLVSTLSVIQPRQDDWHSIMFSLVSFILIISMWWQYFDNLEKKVDKTKETAGQMIIYGHLFILMSLSMIAASIRLLYLAEINYMFILLFIFGASLLYFSSTSLVFHLYRYEHQRLKIYHLSLFLGILAAFFLVNLAFTVPNIIIAGELAIFFMIYAKITT</sequence>
<evidence type="ECO:0000256" key="1">
    <source>
        <dbReference type="SAM" id="Phobius"/>
    </source>
</evidence>
<feature type="transmembrane region" description="Helical" evidence="1">
    <location>
        <begin position="319"/>
        <end position="338"/>
    </location>
</feature>
<dbReference type="PANTHER" id="PTHR36840">
    <property type="entry name" value="BLL5714 PROTEIN"/>
    <property type="match status" value="1"/>
</dbReference>
<dbReference type="PANTHER" id="PTHR36840:SF1">
    <property type="entry name" value="BLL5714 PROTEIN"/>
    <property type="match status" value="1"/>
</dbReference>
<protein>
    <submittedName>
        <fullName evidence="2">Low temperature requirement protein A</fullName>
    </submittedName>
</protein>
<dbReference type="EMBL" id="JACSPV010000005">
    <property type="protein sequence ID" value="MBD8004374.1"/>
    <property type="molecule type" value="Genomic_DNA"/>
</dbReference>
<feature type="transmembrane region" description="Helical" evidence="1">
    <location>
        <begin position="218"/>
        <end position="236"/>
    </location>
</feature>
<dbReference type="InterPro" id="IPR010640">
    <property type="entry name" value="Low_temperature_requirement_A"/>
</dbReference>
<feature type="transmembrane region" description="Helical" evidence="1">
    <location>
        <begin position="194"/>
        <end position="212"/>
    </location>
</feature>
<feature type="transmembrane region" description="Helical" evidence="1">
    <location>
        <begin position="74"/>
        <end position="92"/>
    </location>
</feature>
<feature type="transmembrane region" description="Helical" evidence="1">
    <location>
        <begin position="157"/>
        <end position="174"/>
    </location>
</feature>
<dbReference type="Pfam" id="PF06772">
    <property type="entry name" value="LtrA"/>
    <property type="match status" value="1"/>
</dbReference>
<feature type="transmembrane region" description="Helical" evidence="1">
    <location>
        <begin position="257"/>
        <end position="279"/>
    </location>
</feature>
<evidence type="ECO:0000313" key="3">
    <source>
        <dbReference type="Proteomes" id="UP000648182"/>
    </source>
</evidence>
<feature type="transmembrane region" description="Helical" evidence="1">
    <location>
        <begin position="12"/>
        <end position="29"/>
    </location>
</feature>
<comment type="caution">
    <text evidence="2">The sequence shown here is derived from an EMBL/GenBank/DDBJ whole genome shotgun (WGS) entry which is preliminary data.</text>
</comment>
<name>A0ABR8VHX7_9BACI</name>
<keyword evidence="1" id="KW-0812">Transmembrane</keyword>
<organism evidence="2 3">
    <name type="scientific">Bacillus norwichensis</name>
    <dbReference type="NCBI Taxonomy" id="2762217"/>
    <lineage>
        <taxon>Bacteria</taxon>
        <taxon>Bacillati</taxon>
        <taxon>Bacillota</taxon>
        <taxon>Bacilli</taxon>
        <taxon>Bacillales</taxon>
        <taxon>Bacillaceae</taxon>
        <taxon>Bacillus</taxon>
    </lineage>
</organism>
<keyword evidence="1" id="KW-1133">Transmembrane helix</keyword>
<reference evidence="2 3" key="1">
    <citation type="submission" date="2020-08" db="EMBL/GenBank/DDBJ databases">
        <title>A Genomic Blueprint of the Chicken Gut Microbiome.</title>
        <authorList>
            <person name="Gilroy R."/>
            <person name="Ravi A."/>
            <person name="Getino M."/>
            <person name="Pursley I."/>
            <person name="Horton D.L."/>
            <person name="Alikhan N.-F."/>
            <person name="Baker D."/>
            <person name="Gharbi K."/>
            <person name="Hall N."/>
            <person name="Watson M."/>
            <person name="Adriaenssens E.M."/>
            <person name="Foster-Nyarko E."/>
            <person name="Jarju S."/>
            <person name="Secka A."/>
            <person name="Antonio M."/>
            <person name="Oren A."/>
            <person name="Chaudhuri R."/>
            <person name="La Ragione R.M."/>
            <person name="Hildebrand F."/>
            <person name="Pallen M.J."/>
        </authorList>
    </citation>
    <scope>NUCLEOTIDE SEQUENCE [LARGE SCALE GENOMIC DNA]</scope>
    <source>
        <strain evidence="2 3">Sa1BUA2</strain>
    </source>
</reference>
<proteinExistence type="predicted"/>
<feature type="transmembrane region" description="Helical" evidence="1">
    <location>
        <begin position="41"/>
        <end position="62"/>
    </location>
</feature>
<keyword evidence="1" id="KW-0472">Membrane</keyword>
<accession>A0ABR8VHX7</accession>
<keyword evidence="3" id="KW-1185">Reference proteome</keyword>
<evidence type="ECO:0000313" key="2">
    <source>
        <dbReference type="EMBL" id="MBD8004374.1"/>
    </source>
</evidence>
<dbReference type="RefSeq" id="WP_191810411.1">
    <property type="nucleotide sequence ID" value="NZ_JACSPV010000005.1"/>
</dbReference>
<dbReference type="Proteomes" id="UP000648182">
    <property type="component" value="Unassembled WGS sequence"/>
</dbReference>
<gene>
    <name evidence="2" type="ORF">H9631_04710</name>
</gene>
<feature type="transmembrane region" description="Helical" evidence="1">
    <location>
        <begin position="130"/>
        <end position="151"/>
    </location>
</feature>
<feature type="transmembrane region" description="Helical" evidence="1">
    <location>
        <begin position="98"/>
        <end position="118"/>
    </location>
</feature>
<feature type="transmembrane region" description="Helical" evidence="1">
    <location>
        <begin position="285"/>
        <end position="307"/>
    </location>
</feature>